<evidence type="ECO:0000256" key="3">
    <source>
        <dbReference type="ARBA" id="ARBA00023315"/>
    </source>
</evidence>
<evidence type="ECO:0000259" key="5">
    <source>
        <dbReference type="SMART" id="SM00563"/>
    </source>
</evidence>
<evidence type="ECO:0000313" key="6">
    <source>
        <dbReference type="EMBL" id="MCS3902367.1"/>
    </source>
</evidence>
<dbReference type="GO" id="GO:0003841">
    <property type="term" value="F:1-acylglycerol-3-phosphate O-acyltransferase activity"/>
    <property type="evidence" value="ECO:0007669"/>
    <property type="project" value="TreeGrafter"/>
</dbReference>
<keyword evidence="7" id="KW-1185">Reference proteome</keyword>
<dbReference type="Pfam" id="PF01553">
    <property type="entry name" value="Acyltransferase"/>
    <property type="match status" value="1"/>
</dbReference>
<comment type="caution">
    <text evidence="6">The sequence shown here is derived from an EMBL/GenBank/DDBJ whole genome shotgun (WGS) entry which is preliminary data.</text>
</comment>
<feature type="domain" description="Phospholipid/glycerol acyltransferase" evidence="5">
    <location>
        <begin position="93"/>
        <end position="203"/>
    </location>
</feature>
<dbReference type="CDD" id="cd07989">
    <property type="entry name" value="LPLAT_AGPAT-like"/>
    <property type="match status" value="1"/>
</dbReference>
<proteinExistence type="predicted"/>
<keyword evidence="4" id="KW-0472">Membrane</keyword>
<reference evidence="6" key="1">
    <citation type="submission" date="2022-08" db="EMBL/GenBank/DDBJ databases">
        <title>Genomic Encyclopedia of Type Strains, Phase III (KMG-III): the genomes of soil and plant-associated and newly described type strains.</title>
        <authorList>
            <person name="Whitman W."/>
        </authorList>
    </citation>
    <scope>NUCLEOTIDE SEQUENCE</scope>
    <source>
        <strain evidence="6">HMT 1</strain>
    </source>
</reference>
<keyword evidence="4" id="KW-0812">Transmembrane</keyword>
<dbReference type="PANTHER" id="PTHR10434:SF66">
    <property type="entry name" value="PHOSPHOLIPID_GLYCEROL ACYLTRANSFERASE DOMAIN-CONTAINING PROTEIN"/>
    <property type="match status" value="1"/>
</dbReference>
<dbReference type="SUPFAM" id="SSF69593">
    <property type="entry name" value="Glycerol-3-phosphate (1)-acyltransferase"/>
    <property type="match status" value="1"/>
</dbReference>
<feature type="transmembrane region" description="Helical" evidence="4">
    <location>
        <begin position="20"/>
        <end position="47"/>
    </location>
</feature>
<accession>A0AAE3L4Y5</accession>
<dbReference type="RefSeq" id="WP_259053877.1">
    <property type="nucleotide sequence ID" value="NZ_JANUCT010000002.1"/>
</dbReference>
<dbReference type="EMBL" id="JANUCT010000002">
    <property type="protein sequence ID" value="MCS3902367.1"/>
    <property type="molecule type" value="Genomic_DNA"/>
</dbReference>
<dbReference type="SMART" id="SM00563">
    <property type="entry name" value="PlsC"/>
    <property type="match status" value="1"/>
</dbReference>
<sequence length="269" mass="29284">MAAGNYAGLRQTLERGRRLAATALAFAAFGGGAVLLALLAAPLLLIPLRTVRQRQTQRLICHAFGLFVDFLDCLGLIRVTIQGKGQLGKAGGVLIIANHPTLLDVVILLGRLPRAHCLVKHQLWRNPFLAPFISAAGYIRNDQPAEQLLEQCRHALQQQVPLVIFPEGTRTPSGQVLGPLQRGVANIALAAQADILPVCIRCNHDALKKGSPWYAVPATTIIYDIEVAPAFSPAQVIDCSQPRGRQARHLTDYMKHNFRDRLSHASAGR</sequence>
<dbReference type="Proteomes" id="UP001204445">
    <property type="component" value="Unassembled WGS sequence"/>
</dbReference>
<comment type="pathway">
    <text evidence="1">Lipid metabolism.</text>
</comment>
<keyword evidence="3 6" id="KW-0012">Acyltransferase</keyword>
<evidence type="ECO:0000256" key="2">
    <source>
        <dbReference type="ARBA" id="ARBA00022679"/>
    </source>
</evidence>
<evidence type="ECO:0000256" key="4">
    <source>
        <dbReference type="SAM" id="Phobius"/>
    </source>
</evidence>
<dbReference type="PANTHER" id="PTHR10434">
    <property type="entry name" value="1-ACYL-SN-GLYCEROL-3-PHOSPHATE ACYLTRANSFERASE"/>
    <property type="match status" value="1"/>
</dbReference>
<feature type="transmembrane region" description="Helical" evidence="4">
    <location>
        <begin position="59"/>
        <end position="81"/>
    </location>
</feature>
<evidence type="ECO:0000256" key="1">
    <source>
        <dbReference type="ARBA" id="ARBA00005189"/>
    </source>
</evidence>
<dbReference type="GO" id="GO:0006654">
    <property type="term" value="P:phosphatidic acid biosynthetic process"/>
    <property type="evidence" value="ECO:0007669"/>
    <property type="project" value="TreeGrafter"/>
</dbReference>
<keyword evidence="2" id="KW-0808">Transferase</keyword>
<organism evidence="6 7">
    <name type="scientific">Methylohalomonas lacus</name>
    <dbReference type="NCBI Taxonomy" id="398773"/>
    <lineage>
        <taxon>Bacteria</taxon>
        <taxon>Pseudomonadati</taxon>
        <taxon>Pseudomonadota</taxon>
        <taxon>Gammaproteobacteria</taxon>
        <taxon>Methylohalomonadales</taxon>
        <taxon>Methylohalomonadaceae</taxon>
        <taxon>Methylohalomonas</taxon>
    </lineage>
</organism>
<keyword evidence="4" id="KW-1133">Transmembrane helix</keyword>
<evidence type="ECO:0000313" key="7">
    <source>
        <dbReference type="Proteomes" id="UP001204445"/>
    </source>
</evidence>
<protein>
    <submittedName>
        <fullName evidence="6">1-acyl-sn-glycerol-3-phosphate acyltransferase</fullName>
    </submittedName>
</protein>
<gene>
    <name evidence="6" type="ORF">J2T55_000363</name>
</gene>
<name>A0AAE3L4Y5_9GAMM</name>
<dbReference type="InterPro" id="IPR002123">
    <property type="entry name" value="Plipid/glycerol_acylTrfase"/>
</dbReference>
<dbReference type="AlphaFoldDB" id="A0AAE3L4Y5"/>